<keyword evidence="3" id="KW-1185">Reference proteome</keyword>
<organism evidence="1 4">
    <name type="scientific">Adineta steineri</name>
    <dbReference type="NCBI Taxonomy" id="433720"/>
    <lineage>
        <taxon>Eukaryota</taxon>
        <taxon>Metazoa</taxon>
        <taxon>Spiralia</taxon>
        <taxon>Gnathifera</taxon>
        <taxon>Rotifera</taxon>
        <taxon>Eurotatoria</taxon>
        <taxon>Bdelloidea</taxon>
        <taxon>Adinetida</taxon>
        <taxon>Adinetidae</taxon>
        <taxon>Adineta</taxon>
    </lineage>
</organism>
<dbReference type="Proteomes" id="UP000663832">
    <property type="component" value="Unassembled WGS sequence"/>
</dbReference>
<protein>
    <submittedName>
        <fullName evidence="1">Uncharacterized protein</fullName>
    </submittedName>
</protein>
<evidence type="ECO:0000313" key="2">
    <source>
        <dbReference type="EMBL" id="CAF1422610.1"/>
    </source>
</evidence>
<proteinExistence type="predicted"/>
<name>A0A814AB55_9BILA</name>
<dbReference type="Proteomes" id="UP000663877">
    <property type="component" value="Unassembled WGS sequence"/>
</dbReference>
<dbReference type="AlphaFoldDB" id="A0A814AB55"/>
<evidence type="ECO:0000313" key="1">
    <source>
        <dbReference type="EMBL" id="CAF0911104.1"/>
    </source>
</evidence>
<dbReference type="EMBL" id="CAJNOI010000039">
    <property type="protein sequence ID" value="CAF0911104.1"/>
    <property type="molecule type" value="Genomic_DNA"/>
</dbReference>
<sequence>MVRGEDEGMNQAAKLNNVLRHLMNQRQGGCGVSCTNYATILSCSDACSYLAFLPGSDYSSYYPAAVGALFDYGCRDANTGGNCGNSANSANCICNPGK</sequence>
<evidence type="ECO:0000313" key="3">
    <source>
        <dbReference type="Proteomes" id="UP000663832"/>
    </source>
</evidence>
<accession>A0A814AB55</accession>
<dbReference type="EMBL" id="CAJNOM010000411">
    <property type="protein sequence ID" value="CAF1422610.1"/>
    <property type="molecule type" value="Genomic_DNA"/>
</dbReference>
<comment type="caution">
    <text evidence="1">The sequence shown here is derived from an EMBL/GenBank/DDBJ whole genome shotgun (WGS) entry which is preliminary data.</text>
</comment>
<evidence type="ECO:0000313" key="4">
    <source>
        <dbReference type="Proteomes" id="UP000663877"/>
    </source>
</evidence>
<reference evidence="1" key="1">
    <citation type="submission" date="2021-02" db="EMBL/GenBank/DDBJ databases">
        <authorList>
            <person name="Nowell W R."/>
        </authorList>
    </citation>
    <scope>NUCLEOTIDE SEQUENCE</scope>
</reference>
<gene>
    <name evidence="1" type="ORF">BJG266_LOCUS11005</name>
    <name evidence="2" type="ORF">QVE165_LOCUS38371</name>
</gene>